<comment type="caution">
    <text evidence="2">The sequence shown here is derived from an EMBL/GenBank/DDBJ whole genome shotgun (WGS) entry which is preliminary data.</text>
</comment>
<accession>A0A5B0LSV1</accession>
<organism evidence="2 3">
    <name type="scientific">Puccinia graminis f. sp. tritici</name>
    <dbReference type="NCBI Taxonomy" id="56615"/>
    <lineage>
        <taxon>Eukaryota</taxon>
        <taxon>Fungi</taxon>
        <taxon>Dikarya</taxon>
        <taxon>Basidiomycota</taxon>
        <taxon>Pucciniomycotina</taxon>
        <taxon>Pucciniomycetes</taxon>
        <taxon>Pucciniales</taxon>
        <taxon>Pucciniaceae</taxon>
        <taxon>Puccinia</taxon>
    </lineage>
</organism>
<protein>
    <submittedName>
        <fullName evidence="2">Uncharacterized protein</fullName>
    </submittedName>
</protein>
<gene>
    <name evidence="2" type="ORF">PGTUg99_023469</name>
</gene>
<feature type="compositionally biased region" description="Polar residues" evidence="1">
    <location>
        <begin position="41"/>
        <end position="63"/>
    </location>
</feature>
<dbReference type="EMBL" id="VDEP01000507">
    <property type="protein sequence ID" value="KAA1067166.1"/>
    <property type="molecule type" value="Genomic_DNA"/>
</dbReference>
<reference evidence="2 3" key="1">
    <citation type="submission" date="2019-05" db="EMBL/GenBank/DDBJ databases">
        <title>Emergence of the Ug99 lineage of the wheat stem rust pathogen through somatic hybridization.</title>
        <authorList>
            <person name="Li F."/>
            <person name="Upadhyaya N.M."/>
            <person name="Sperschneider J."/>
            <person name="Matny O."/>
            <person name="Nguyen-Phuc H."/>
            <person name="Mago R."/>
            <person name="Raley C."/>
            <person name="Miller M.E."/>
            <person name="Silverstein K.A.T."/>
            <person name="Henningsen E."/>
            <person name="Hirsch C.D."/>
            <person name="Visser B."/>
            <person name="Pretorius Z.A."/>
            <person name="Steffenson B.J."/>
            <person name="Schwessinger B."/>
            <person name="Dodds P.N."/>
            <person name="Figueroa M."/>
        </authorList>
    </citation>
    <scope>NUCLEOTIDE SEQUENCE [LARGE SCALE GENOMIC DNA]</scope>
    <source>
        <strain evidence="2 3">Ug99</strain>
    </source>
</reference>
<dbReference type="AlphaFoldDB" id="A0A5B0LSV1"/>
<feature type="region of interest" description="Disordered" evidence="1">
    <location>
        <begin position="32"/>
        <end position="63"/>
    </location>
</feature>
<evidence type="ECO:0000313" key="3">
    <source>
        <dbReference type="Proteomes" id="UP000325313"/>
    </source>
</evidence>
<proteinExistence type="predicted"/>
<dbReference type="Proteomes" id="UP000325313">
    <property type="component" value="Unassembled WGS sequence"/>
</dbReference>
<sequence>MRRPDILLAGGRPWAELKPNPRLVRPADLVRPLGGQHAQDCHTTTGTTEQHPQDTTSPGQRRW</sequence>
<evidence type="ECO:0000313" key="2">
    <source>
        <dbReference type="EMBL" id="KAA1067166.1"/>
    </source>
</evidence>
<name>A0A5B0LSV1_PUCGR</name>
<evidence type="ECO:0000256" key="1">
    <source>
        <dbReference type="SAM" id="MobiDB-lite"/>
    </source>
</evidence>